<dbReference type="Proteomes" id="UP000276133">
    <property type="component" value="Unassembled WGS sequence"/>
</dbReference>
<dbReference type="AlphaFoldDB" id="A0A3M7SPS7"/>
<keyword evidence="2" id="KW-1185">Reference proteome</keyword>
<accession>A0A3M7SPS7</accession>
<sequence>MVFLHPISIAYLVQLFYSNLKISKSLISLVYGKKAGYLRMSHRKFLCQEYIFYYDLQTTIF</sequence>
<proteinExistence type="predicted"/>
<evidence type="ECO:0000313" key="1">
    <source>
        <dbReference type="EMBL" id="RNA37508.1"/>
    </source>
</evidence>
<comment type="caution">
    <text evidence="1">The sequence shown here is derived from an EMBL/GenBank/DDBJ whole genome shotgun (WGS) entry which is preliminary data.</text>
</comment>
<organism evidence="1 2">
    <name type="scientific">Brachionus plicatilis</name>
    <name type="common">Marine rotifer</name>
    <name type="synonym">Brachionus muelleri</name>
    <dbReference type="NCBI Taxonomy" id="10195"/>
    <lineage>
        <taxon>Eukaryota</taxon>
        <taxon>Metazoa</taxon>
        <taxon>Spiralia</taxon>
        <taxon>Gnathifera</taxon>
        <taxon>Rotifera</taxon>
        <taxon>Eurotatoria</taxon>
        <taxon>Monogononta</taxon>
        <taxon>Pseudotrocha</taxon>
        <taxon>Ploima</taxon>
        <taxon>Brachionidae</taxon>
        <taxon>Brachionus</taxon>
    </lineage>
</organism>
<name>A0A3M7SPS7_BRAPC</name>
<dbReference type="EMBL" id="REGN01001038">
    <property type="protein sequence ID" value="RNA37508.1"/>
    <property type="molecule type" value="Genomic_DNA"/>
</dbReference>
<protein>
    <submittedName>
        <fullName evidence="1">Uncharacterized protein</fullName>
    </submittedName>
</protein>
<reference evidence="1 2" key="1">
    <citation type="journal article" date="2018" name="Sci. Rep.">
        <title>Genomic signatures of local adaptation to the degree of environmental predictability in rotifers.</title>
        <authorList>
            <person name="Franch-Gras L."/>
            <person name="Hahn C."/>
            <person name="Garcia-Roger E.M."/>
            <person name="Carmona M.J."/>
            <person name="Serra M."/>
            <person name="Gomez A."/>
        </authorList>
    </citation>
    <scope>NUCLEOTIDE SEQUENCE [LARGE SCALE GENOMIC DNA]</scope>
    <source>
        <strain evidence="1">HYR1</strain>
    </source>
</reference>
<evidence type="ECO:0000313" key="2">
    <source>
        <dbReference type="Proteomes" id="UP000276133"/>
    </source>
</evidence>
<gene>
    <name evidence="1" type="ORF">BpHYR1_005146</name>
</gene>